<reference evidence="2" key="3">
    <citation type="journal article" date="2017" name="Nature">
        <title>Genome sequence of the progenitor of the wheat D genome Aegilops tauschii.</title>
        <authorList>
            <person name="Luo M.C."/>
            <person name="Gu Y.Q."/>
            <person name="Puiu D."/>
            <person name="Wang H."/>
            <person name="Twardziok S.O."/>
            <person name="Deal K.R."/>
            <person name="Huo N."/>
            <person name="Zhu T."/>
            <person name="Wang L."/>
            <person name="Wang Y."/>
            <person name="McGuire P.E."/>
            <person name="Liu S."/>
            <person name="Long H."/>
            <person name="Ramasamy R.K."/>
            <person name="Rodriguez J.C."/>
            <person name="Van S.L."/>
            <person name="Yuan L."/>
            <person name="Wang Z."/>
            <person name="Xia Z."/>
            <person name="Xiao L."/>
            <person name="Anderson O.D."/>
            <person name="Ouyang S."/>
            <person name="Liang Y."/>
            <person name="Zimin A.V."/>
            <person name="Pertea G."/>
            <person name="Qi P."/>
            <person name="Bennetzen J.L."/>
            <person name="Dai X."/>
            <person name="Dawson M.W."/>
            <person name="Muller H.G."/>
            <person name="Kugler K."/>
            <person name="Rivarola-Duarte L."/>
            <person name="Spannagl M."/>
            <person name="Mayer K.F.X."/>
            <person name="Lu F.H."/>
            <person name="Bevan M.W."/>
            <person name="Leroy P."/>
            <person name="Li P."/>
            <person name="You F.M."/>
            <person name="Sun Q."/>
            <person name="Liu Z."/>
            <person name="Lyons E."/>
            <person name="Wicker T."/>
            <person name="Salzberg S.L."/>
            <person name="Devos K.M."/>
            <person name="Dvorak J."/>
        </authorList>
    </citation>
    <scope>NUCLEOTIDE SEQUENCE [LARGE SCALE GENOMIC DNA]</scope>
    <source>
        <strain evidence="2">cv. AL8/78</strain>
    </source>
</reference>
<dbReference type="EnsemblPlants" id="AET5Gv20221200.1">
    <property type="protein sequence ID" value="AET5Gv20221200.1"/>
    <property type="gene ID" value="AET5Gv20221200"/>
</dbReference>
<reference evidence="2" key="4">
    <citation type="submission" date="2019-03" db="UniProtKB">
        <authorList>
            <consortium name="EnsemblPlants"/>
        </authorList>
    </citation>
    <scope>IDENTIFICATION</scope>
</reference>
<accession>A0A453JXA6</accession>
<evidence type="ECO:0000313" key="2">
    <source>
        <dbReference type="EnsemblPlants" id="AET5Gv20221200.1"/>
    </source>
</evidence>
<proteinExistence type="predicted"/>
<protein>
    <submittedName>
        <fullName evidence="2">Uncharacterized protein</fullName>
    </submittedName>
</protein>
<feature type="compositionally biased region" description="Low complexity" evidence="1">
    <location>
        <begin position="110"/>
        <end position="124"/>
    </location>
</feature>
<feature type="compositionally biased region" description="Pro residues" evidence="1">
    <location>
        <begin position="59"/>
        <end position="72"/>
    </location>
</feature>
<dbReference type="Gramene" id="AET5Gv20221200.1">
    <property type="protein sequence ID" value="AET5Gv20221200.1"/>
    <property type="gene ID" value="AET5Gv20221200"/>
</dbReference>
<name>A0A453JXA6_AEGTS</name>
<evidence type="ECO:0000313" key="3">
    <source>
        <dbReference type="Proteomes" id="UP000015105"/>
    </source>
</evidence>
<feature type="region of interest" description="Disordered" evidence="1">
    <location>
        <begin position="38"/>
        <end position="132"/>
    </location>
</feature>
<evidence type="ECO:0000256" key="1">
    <source>
        <dbReference type="SAM" id="MobiDB-lite"/>
    </source>
</evidence>
<feature type="compositionally biased region" description="Polar residues" evidence="1">
    <location>
        <begin position="99"/>
        <end position="108"/>
    </location>
</feature>
<organism evidence="2 3">
    <name type="scientific">Aegilops tauschii subsp. strangulata</name>
    <name type="common">Goatgrass</name>
    <dbReference type="NCBI Taxonomy" id="200361"/>
    <lineage>
        <taxon>Eukaryota</taxon>
        <taxon>Viridiplantae</taxon>
        <taxon>Streptophyta</taxon>
        <taxon>Embryophyta</taxon>
        <taxon>Tracheophyta</taxon>
        <taxon>Spermatophyta</taxon>
        <taxon>Magnoliopsida</taxon>
        <taxon>Liliopsida</taxon>
        <taxon>Poales</taxon>
        <taxon>Poaceae</taxon>
        <taxon>BOP clade</taxon>
        <taxon>Pooideae</taxon>
        <taxon>Triticodae</taxon>
        <taxon>Triticeae</taxon>
        <taxon>Triticinae</taxon>
        <taxon>Aegilops</taxon>
    </lineage>
</organism>
<keyword evidence="3" id="KW-1185">Reference proteome</keyword>
<sequence>INHYPFSSIGPVHSGSLAIVFVLVHSVVQQGYELHQHTPISACPEEDTTTHPNQTPPTHGLPPPSSPQPTKPLAPHKTPEPHTATPGPRLTDPTRQRPNEQQQKTPEATPSLPLSPRRAPPHSSGGSRGCPL</sequence>
<dbReference type="AlphaFoldDB" id="A0A453JXA6"/>
<dbReference type="Proteomes" id="UP000015105">
    <property type="component" value="Chromosome 5D"/>
</dbReference>
<reference evidence="2" key="5">
    <citation type="journal article" date="2021" name="G3 (Bethesda)">
        <title>Aegilops tauschii genome assembly Aet v5.0 features greater sequence contiguity and improved annotation.</title>
        <authorList>
            <person name="Wang L."/>
            <person name="Zhu T."/>
            <person name="Rodriguez J.C."/>
            <person name="Deal K.R."/>
            <person name="Dubcovsky J."/>
            <person name="McGuire P.E."/>
            <person name="Lux T."/>
            <person name="Spannagl M."/>
            <person name="Mayer K.F.X."/>
            <person name="Baldrich P."/>
            <person name="Meyers B.C."/>
            <person name="Huo N."/>
            <person name="Gu Y.Q."/>
            <person name="Zhou H."/>
            <person name="Devos K.M."/>
            <person name="Bennetzen J.L."/>
            <person name="Unver T."/>
            <person name="Budak H."/>
            <person name="Gulick P.J."/>
            <person name="Galiba G."/>
            <person name="Kalapos B."/>
            <person name="Nelson D.R."/>
            <person name="Li P."/>
            <person name="You F.M."/>
            <person name="Luo M.C."/>
            <person name="Dvorak J."/>
        </authorList>
    </citation>
    <scope>NUCLEOTIDE SEQUENCE [LARGE SCALE GENOMIC DNA]</scope>
    <source>
        <strain evidence="2">cv. AL8/78</strain>
    </source>
</reference>
<reference evidence="3" key="2">
    <citation type="journal article" date="2017" name="Nat. Plants">
        <title>The Aegilops tauschii genome reveals multiple impacts of transposons.</title>
        <authorList>
            <person name="Zhao G."/>
            <person name="Zou C."/>
            <person name="Li K."/>
            <person name="Wang K."/>
            <person name="Li T."/>
            <person name="Gao L."/>
            <person name="Zhang X."/>
            <person name="Wang H."/>
            <person name="Yang Z."/>
            <person name="Liu X."/>
            <person name="Jiang W."/>
            <person name="Mao L."/>
            <person name="Kong X."/>
            <person name="Jiao Y."/>
            <person name="Jia J."/>
        </authorList>
    </citation>
    <scope>NUCLEOTIDE SEQUENCE [LARGE SCALE GENOMIC DNA]</scope>
    <source>
        <strain evidence="3">cv. AL8/78</strain>
    </source>
</reference>
<reference evidence="3" key="1">
    <citation type="journal article" date="2014" name="Science">
        <title>Ancient hybridizations among the ancestral genomes of bread wheat.</title>
        <authorList>
            <consortium name="International Wheat Genome Sequencing Consortium,"/>
            <person name="Marcussen T."/>
            <person name="Sandve S.R."/>
            <person name="Heier L."/>
            <person name="Spannagl M."/>
            <person name="Pfeifer M."/>
            <person name="Jakobsen K.S."/>
            <person name="Wulff B.B."/>
            <person name="Steuernagel B."/>
            <person name="Mayer K.F."/>
            <person name="Olsen O.A."/>
        </authorList>
    </citation>
    <scope>NUCLEOTIDE SEQUENCE [LARGE SCALE GENOMIC DNA]</scope>
    <source>
        <strain evidence="3">cv. AL8/78</strain>
    </source>
</reference>